<dbReference type="Pfam" id="PF13378">
    <property type="entry name" value="MR_MLE_C"/>
    <property type="match status" value="1"/>
</dbReference>
<name>A0A7G9P5M4_9BACT</name>
<feature type="active site" description="Proton donor/acceptor" evidence="3">
    <location>
        <position position="319"/>
    </location>
</feature>
<dbReference type="SMART" id="SM00922">
    <property type="entry name" value="MR_MLE"/>
    <property type="match status" value="1"/>
</dbReference>
<evidence type="ECO:0000259" key="5">
    <source>
        <dbReference type="SMART" id="SM00922"/>
    </source>
</evidence>
<dbReference type="AlphaFoldDB" id="A0A7G9P5M4"/>
<evidence type="ECO:0000313" key="6">
    <source>
        <dbReference type="EMBL" id="QNN25545.1"/>
    </source>
</evidence>
<comment type="cofactor">
    <cofactor evidence="4">
        <name>Mg(2+)</name>
        <dbReference type="ChEBI" id="CHEBI:18420"/>
    </cofactor>
    <text evidence="4">Binds 1 Mg(2+) ion per subunit.</text>
</comment>
<dbReference type="PANTHER" id="PTHR13794:SF58">
    <property type="entry name" value="MITOCHONDRIAL ENOLASE SUPERFAMILY MEMBER 1"/>
    <property type="match status" value="1"/>
</dbReference>
<dbReference type="EMBL" id="MN704336">
    <property type="protein sequence ID" value="QNN25545.1"/>
    <property type="molecule type" value="Genomic_DNA"/>
</dbReference>
<gene>
    <name evidence="6" type="ORF">bin01_684</name>
</gene>
<accession>A0A7G9P5M4</accession>
<keyword evidence="1 4" id="KW-0479">Metal-binding</keyword>
<dbReference type="SUPFAM" id="SSF54826">
    <property type="entry name" value="Enolase N-terminal domain-like"/>
    <property type="match status" value="1"/>
</dbReference>
<dbReference type="SFLD" id="SFLDF00118">
    <property type="entry name" value="D-tartrate_dehydratase"/>
    <property type="match status" value="1"/>
</dbReference>
<dbReference type="GO" id="GO:0047808">
    <property type="term" value="F:D(-)-tartrate dehydratase activity"/>
    <property type="evidence" value="ECO:0007669"/>
    <property type="project" value="InterPro"/>
</dbReference>
<evidence type="ECO:0000256" key="1">
    <source>
        <dbReference type="ARBA" id="ARBA00022723"/>
    </source>
</evidence>
<dbReference type="InterPro" id="IPR034611">
    <property type="entry name" value="D-tartrate_dehydratase"/>
</dbReference>
<evidence type="ECO:0000256" key="3">
    <source>
        <dbReference type="PIRSR" id="PIRSR634611-1"/>
    </source>
</evidence>
<dbReference type="SFLD" id="SFLDS00001">
    <property type="entry name" value="Enolase"/>
    <property type="match status" value="1"/>
</dbReference>
<dbReference type="InterPro" id="IPR046945">
    <property type="entry name" value="RHMD-like"/>
</dbReference>
<evidence type="ECO:0000256" key="2">
    <source>
        <dbReference type="ARBA" id="ARBA00022842"/>
    </source>
</evidence>
<evidence type="ECO:0000256" key="4">
    <source>
        <dbReference type="PIRSR" id="PIRSR634611-3"/>
    </source>
</evidence>
<dbReference type="InterPro" id="IPR013341">
    <property type="entry name" value="Mandelate_racemase_N_dom"/>
</dbReference>
<dbReference type="GO" id="GO:0000287">
    <property type="term" value="F:magnesium ion binding"/>
    <property type="evidence" value="ECO:0007669"/>
    <property type="project" value="TreeGrafter"/>
</dbReference>
<feature type="binding site" evidence="4">
    <location>
        <position position="236"/>
    </location>
    <ligand>
        <name>Mg(2+)</name>
        <dbReference type="ChEBI" id="CHEBI:18420"/>
    </ligand>
</feature>
<feature type="binding site" evidence="4">
    <location>
        <position position="210"/>
    </location>
    <ligand>
        <name>Mg(2+)</name>
        <dbReference type="ChEBI" id="CHEBI:18420"/>
    </ligand>
</feature>
<reference evidence="6" key="1">
    <citation type="journal article" date="2020" name="Environ.">
        <title>Characterization of sponge-associated Verrucomicrobia: microcompartment-based sugar utilization and enhanced toxin-antitoxin modules as features of host-associated Opitutales.</title>
        <authorList>
            <person name="Sizikov S."/>
            <person name="Burgsdorf I."/>
            <person name="Handley K.M."/>
            <person name="Lahyani M."/>
            <person name="Haber M."/>
            <person name="Steindler L."/>
        </authorList>
    </citation>
    <scope>NUCLEOTIDE SEQUENCE</scope>
</reference>
<dbReference type="InterPro" id="IPR013342">
    <property type="entry name" value="Mandelate_racemase_C"/>
</dbReference>
<feature type="binding site" evidence="4">
    <location>
        <position position="262"/>
    </location>
    <ligand>
        <name>Mg(2+)</name>
        <dbReference type="ChEBI" id="CHEBI:18420"/>
    </ligand>
</feature>
<organism evidence="6">
    <name type="scientific">uncultured Verrucomicrobiota bacterium</name>
    <dbReference type="NCBI Taxonomy" id="156588"/>
    <lineage>
        <taxon>Bacteria</taxon>
        <taxon>Pseudomonadati</taxon>
        <taxon>Verrucomicrobiota</taxon>
        <taxon>environmental samples</taxon>
    </lineage>
</organism>
<sequence length="384" mass="42148">MTRIESIRARTIPLKADYRNATVSFAGMTASVVAILARGNDGAFETGYGFGSIGRYAQTEMIRERFAPRILGADPSAYNRDGFPDPLLLNRLMRRDEKQGGHGERSVAIGAIDMAAWDLYAKLEQKPLFLSLADRFNGGRFDSSVAVYAAGGYYYDEGERVRLRRELEGYLERGFRSVKIKIGGASLEKDLQRIEIAIATAGSPGFVAVDANGRFGGEEALEWSRALEDLNLRWYEEPVDPLDFEAYKQLGSAYGPPLATGENLFSLQEVKNLIRYGGLRPDRDILQMDPGLAYGVSEYLDILHALETGGWSRRSCFPHGGNLFNLHLAQGLQIGGTEVYPGVFAPLGGFGESVEIVDGRASAPEVPGIGWETKPDLMDCCKPL</sequence>
<protein>
    <submittedName>
        <fullName evidence="6">L-fuconate dehydratase</fullName>
    </submittedName>
</protein>
<dbReference type="Pfam" id="PF02746">
    <property type="entry name" value="MR_MLE_N"/>
    <property type="match status" value="1"/>
</dbReference>
<dbReference type="Gene3D" id="3.30.390.10">
    <property type="entry name" value="Enolase-like, N-terminal domain"/>
    <property type="match status" value="1"/>
</dbReference>
<dbReference type="SUPFAM" id="SSF51604">
    <property type="entry name" value="Enolase C-terminal domain-like"/>
    <property type="match status" value="1"/>
</dbReference>
<dbReference type="InterPro" id="IPR036849">
    <property type="entry name" value="Enolase-like_C_sf"/>
</dbReference>
<dbReference type="InterPro" id="IPR029065">
    <property type="entry name" value="Enolase_C-like"/>
</dbReference>
<dbReference type="Gene3D" id="3.20.20.120">
    <property type="entry name" value="Enolase-like C-terminal domain"/>
    <property type="match status" value="1"/>
</dbReference>
<dbReference type="InterPro" id="IPR029017">
    <property type="entry name" value="Enolase-like_N"/>
</dbReference>
<dbReference type="GO" id="GO:0016052">
    <property type="term" value="P:carbohydrate catabolic process"/>
    <property type="evidence" value="ECO:0007669"/>
    <property type="project" value="TreeGrafter"/>
</dbReference>
<feature type="domain" description="Mandelate racemase/muconate lactonizing enzyme C-terminal" evidence="5">
    <location>
        <begin position="160"/>
        <end position="257"/>
    </location>
</feature>
<dbReference type="PANTHER" id="PTHR13794">
    <property type="entry name" value="ENOLASE SUPERFAMILY, MANDELATE RACEMASE"/>
    <property type="match status" value="1"/>
</dbReference>
<dbReference type="SFLD" id="SFLDG00179">
    <property type="entry name" value="mandelate_racemase"/>
    <property type="match status" value="1"/>
</dbReference>
<proteinExistence type="predicted"/>
<feature type="active site" description="acceptor" evidence="3">
    <location>
        <position position="181"/>
    </location>
</feature>
<keyword evidence="2 4" id="KW-0460">Magnesium</keyword>